<dbReference type="InterPro" id="IPR056924">
    <property type="entry name" value="SH3_Tf2-1"/>
</dbReference>
<keyword evidence="2" id="KW-0479">Metal-binding</keyword>
<evidence type="ECO:0000256" key="7">
    <source>
        <dbReference type="ARBA" id="ARBA00022918"/>
    </source>
</evidence>
<dbReference type="Pfam" id="PF24626">
    <property type="entry name" value="SH3_Tf2-1"/>
    <property type="match status" value="1"/>
</dbReference>
<sequence>MTKFTQKGVKFDWGDKVEAAFQPIKQKLCRAPILALPVGSEDFIIYCDALIKGLGAMLMQREKVIGYASRQLKVYEKNYTTHDLELGAVVFALKSGDTIYMEPKLLSDYDCEIRYHPGKSNIVADALSRKERNKPLRVRALVMTIGLNLPKQILEAQIEAHKPKNIKNEDVGGMAGVGYHDMKKLYWWPNMKSDIATHVSKCLTYAKLNPKGAPCVIVGCNPRYLNGIENITMDFIAKLPKSSQGYDTIWVIVDRLTKSVIFVSMRETDPMEKLARMYLKEVVTRHGIPVAIICDGDPRFASNFWRSQQKALGTSLDMSCTILSTLRSKLSFTCLLGEVGEVQLTGPEIVQESTEKIIQIKQRIQAARDRQKSYANLKRKMMEFQVGDKENVGAIAYKLELSQELSMVHNTFHVSKLKKCYADEPLDVPLDGLHIDDKLHFVRWNSRSGPEFTWEREEQFQKKGSMRYKTRDTLVVVILEVCITFWGNVCYGLESLYFEQRTSEASLYFVMSDSEDSTVTYTEVSSPMMLEDPYSYVEAALQAPPSPDYVPGPKHPHSLVYVPYVPEPVYPEFMPPEDDGLPAEDQPLPATVSPTTDSPADYPTDRDDDDDDEEEEDPYRDDVVDEEEDEDEDEEEEEHLASTDSVS</sequence>
<keyword evidence="8" id="KW-0808">Transferase</keyword>
<evidence type="ECO:0000256" key="4">
    <source>
        <dbReference type="ARBA" id="ARBA00022801"/>
    </source>
</evidence>
<dbReference type="InterPro" id="IPR036397">
    <property type="entry name" value="RNaseH_sf"/>
</dbReference>
<organism evidence="14 15">
    <name type="scientific">Tanacetum coccineum</name>
    <dbReference type="NCBI Taxonomy" id="301880"/>
    <lineage>
        <taxon>Eukaryota</taxon>
        <taxon>Viridiplantae</taxon>
        <taxon>Streptophyta</taxon>
        <taxon>Embryophyta</taxon>
        <taxon>Tracheophyta</taxon>
        <taxon>Spermatophyta</taxon>
        <taxon>Magnoliopsida</taxon>
        <taxon>eudicotyledons</taxon>
        <taxon>Gunneridae</taxon>
        <taxon>Pentapetalae</taxon>
        <taxon>asterids</taxon>
        <taxon>campanulids</taxon>
        <taxon>Asterales</taxon>
        <taxon>Asteraceae</taxon>
        <taxon>Asteroideae</taxon>
        <taxon>Anthemideae</taxon>
        <taxon>Anthemidinae</taxon>
        <taxon>Tanacetum</taxon>
    </lineage>
</organism>
<dbReference type="InterPro" id="IPR043128">
    <property type="entry name" value="Rev_trsase/Diguanyl_cyclase"/>
</dbReference>
<reference evidence="14" key="1">
    <citation type="journal article" date="2022" name="Int. J. Mol. Sci.">
        <title>Draft Genome of Tanacetum Coccineum: Genomic Comparison of Closely Related Tanacetum-Family Plants.</title>
        <authorList>
            <person name="Yamashiro T."/>
            <person name="Shiraishi A."/>
            <person name="Nakayama K."/>
            <person name="Satake H."/>
        </authorList>
    </citation>
    <scope>NUCLEOTIDE SEQUENCE</scope>
</reference>
<dbReference type="PROSITE" id="PS50994">
    <property type="entry name" value="INTEGRASE"/>
    <property type="match status" value="1"/>
</dbReference>
<evidence type="ECO:0000256" key="6">
    <source>
        <dbReference type="ARBA" id="ARBA00022908"/>
    </source>
</evidence>
<gene>
    <name evidence="14" type="ORF">Tco_0726831</name>
</gene>
<dbReference type="CDD" id="cd09274">
    <property type="entry name" value="RNase_HI_RT_Ty3"/>
    <property type="match status" value="1"/>
</dbReference>
<dbReference type="SUPFAM" id="SSF56672">
    <property type="entry name" value="DNA/RNA polymerases"/>
    <property type="match status" value="1"/>
</dbReference>
<keyword evidence="6" id="KW-0229">DNA integration</keyword>
<dbReference type="Gene3D" id="3.30.420.10">
    <property type="entry name" value="Ribonuclease H-like superfamily/Ribonuclease H"/>
    <property type="match status" value="1"/>
</dbReference>
<dbReference type="InterPro" id="IPR001584">
    <property type="entry name" value="Integrase_cat-core"/>
</dbReference>
<evidence type="ECO:0000313" key="15">
    <source>
        <dbReference type="Proteomes" id="UP001151760"/>
    </source>
</evidence>
<keyword evidence="9" id="KW-0238">DNA-binding</keyword>
<evidence type="ECO:0000256" key="1">
    <source>
        <dbReference type="ARBA" id="ARBA00022670"/>
    </source>
</evidence>
<accession>A0ABQ4YHB0</accession>
<evidence type="ECO:0000256" key="11">
    <source>
        <dbReference type="ARBA" id="ARBA00023268"/>
    </source>
</evidence>
<evidence type="ECO:0000313" key="14">
    <source>
        <dbReference type="EMBL" id="GJS76950.1"/>
    </source>
</evidence>
<feature type="domain" description="Integrase catalytic" evidence="13">
    <location>
        <begin position="218"/>
        <end position="319"/>
    </location>
</feature>
<keyword evidence="11" id="KW-0511">Multifunctional enzyme</keyword>
<keyword evidence="5" id="KW-0460">Magnesium</keyword>
<keyword evidence="3" id="KW-0064">Aspartyl protease</keyword>
<dbReference type="InterPro" id="IPR041577">
    <property type="entry name" value="RT_RNaseH_2"/>
</dbReference>
<evidence type="ECO:0000256" key="12">
    <source>
        <dbReference type="SAM" id="MobiDB-lite"/>
    </source>
</evidence>
<dbReference type="InterPro" id="IPR043502">
    <property type="entry name" value="DNA/RNA_pol_sf"/>
</dbReference>
<dbReference type="InterPro" id="IPR041588">
    <property type="entry name" value="Integrase_H2C2"/>
</dbReference>
<reference evidence="14" key="2">
    <citation type="submission" date="2022-01" db="EMBL/GenBank/DDBJ databases">
        <authorList>
            <person name="Yamashiro T."/>
            <person name="Shiraishi A."/>
            <person name="Satake H."/>
            <person name="Nakayama K."/>
        </authorList>
    </citation>
    <scope>NUCLEOTIDE SEQUENCE</scope>
</reference>
<keyword evidence="8" id="KW-0239">DNA-directed DNA polymerase</keyword>
<dbReference type="InterPro" id="IPR050951">
    <property type="entry name" value="Retrovirus_Pol_polyprotein"/>
</dbReference>
<dbReference type="Pfam" id="PF17921">
    <property type="entry name" value="Integrase_H2C2"/>
    <property type="match status" value="1"/>
</dbReference>
<comment type="caution">
    <text evidence="14">The sequence shown here is derived from an EMBL/GenBank/DDBJ whole genome shotgun (WGS) entry which is preliminary data.</text>
</comment>
<feature type="compositionally biased region" description="Acidic residues" evidence="12">
    <location>
        <begin position="606"/>
        <end position="638"/>
    </location>
</feature>
<keyword evidence="7 14" id="KW-0695">RNA-directed DNA polymerase</keyword>
<name>A0ABQ4YHB0_9ASTR</name>
<dbReference type="InterPro" id="IPR012337">
    <property type="entry name" value="RNaseH-like_sf"/>
</dbReference>
<evidence type="ECO:0000256" key="3">
    <source>
        <dbReference type="ARBA" id="ARBA00022750"/>
    </source>
</evidence>
<evidence type="ECO:0000256" key="5">
    <source>
        <dbReference type="ARBA" id="ARBA00022842"/>
    </source>
</evidence>
<keyword evidence="1" id="KW-0645">Protease</keyword>
<proteinExistence type="predicted"/>
<dbReference type="Gene3D" id="1.10.340.70">
    <property type="match status" value="1"/>
</dbReference>
<evidence type="ECO:0000259" key="13">
    <source>
        <dbReference type="PROSITE" id="PS50994"/>
    </source>
</evidence>
<feature type="region of interest" description="Disordered" evidence="12">
    <location>
        <begin position="571"/>
        <end position="647"/>
    </location>
</feature>
<dbReference type="EMBL" id="BQNB010010412">
    <property type="protein sequence ID" value="GJS76950.1"/>
    <property type="molecule type" value="Genomic_DNA"/>
</dbReference>
<evidence type="ECO:0000256" key="10">
    <source>
        <dbReference type="ARBA" id="ARBA00023172"/>
    </source>
</evidence>
<evidence type="ECO:0000256" key="9">
    <source>
        <dbReference type="ARBA" id="ARBA00023125"/>
    </source>
</evidence>
<dbReference type="PANTHER" id="PTHR37984">
    <property type="entry name" value="PROTEIN CBG26694"/>
    <property type="match status" value="1"/>
</dbReference>
<evidence type="ECO:0000256" key="2">
    <source>
        <dbReference type="ARBA" id="ARBA00022723"/>
    </source>
</evidence>
<dbReference type="GO" id="GO:0003964">
    <property type="term" value="F:RNA-directed DNA polymerase activity"/>
    <property type="evidence" value="ECO:0007669"/>
    <property type="project" value="UniProtKB-KW"/>
</dbReference>
<keyword evidence="8" id="KW-0548">Nucleotidyltransferase</keyword>
<keyword evidence="10" id="KW-0233">DNA recombination</keyword>
<dbReference type="Gene3D" id="3.30.70.270">
    <property type="match status" value="1"/>
</dbReference>
<dbReference type="Proteomes" id="UP001151760">
    <property type="component" value="Unassembled WGS sequence"/>
</dbReference>
<dbReference type="Pfam" id="PF17919">
    <property type="entry name" value="RT_RNaseH_2"/>
    <property type="match status" value="1"/>
</dbReference>
<keyword evidence="15" id="KW-1185">Reference proteome</keyword>
<evidence type="ECO:0000256" key="8">
    <source>
        <dbReference type="ARBA" id="ARBA00022932"/>
    </source>
</evidence>
<dbReference type="PANTHER" id="PTHR37984:SF5">
    <property type="entry name" value="PROTEIN NYNRIN-LIKE"/>
    <property type="match status" value="1"/>
</dbReference>
<protein>
    <submittedName>
        <fullName evidence="14">Reverse transcriptase domain-containing protein</fullName>
    </submittedName>
</protein>
<keyword evidence="4" id="KW-0378">Hydrolase</keyword>
<dbReference type="SUPFAM" id="SSF53098">
    <property type="entry name" value="Ribonuclease H-like"/>
    <property type="match status" value="1"/>
</dbReference>